<evidence type="ECO:0000256" key="4">
    <source>
        <dbReference type="ARBA" id="ARBA00022478"/>
    </source>
</evidence>
<dbReference type="Gene3D" id="2.170.120.12">
    <property type="entry name" value="DNA-directed RNA polymerase, insert domain"/>
    <property type="match status" value="1"/>
</dbReference>
<comment type="function">
    <text evidence="11">DNA-dependent RNA polymerase catalyzes the transcription of DNA into RNA using the four ribonucleoside triphosphates as substrates.</text>
</comment>
<feature type="region of interest" description="Alpha N-terminal domain (alpha-NTD)" evidence="11">
    <location>
        <begin position="1"/>
        <end position="240"/>
    </location>
</feature>
<dbReference type="InterPro" id="IPR036643">
    <property type="entry name" value="RNApol_insert_sf"/>
</dbReference>
<dbReference type="InterPro" id="IPR011773">
    <property type="entry name" value="DNA-dir_RpoA"/>
</dbReference>
<dbReference type="GO" id="GO:0000428">
    <property type="term" value="C:DNA-directed RNA polymerase complex"/>
    <property type="evidence" value="ECO:0007669"/>
    <property type="project" value="UniProtKB-KW"/>
</dbReference>
<evidence type="ECO:0000256" key="6">
    <source>
        <dbReference type="ARBA" id="ARBA00022695"/>
    </source>
</evidence>
<evidence type="ECO:0000313" key="13">
    <source>
        <dbReference type="EMBL" id="AZQ65494.1"/>
    </source>
</evidence>
<dbReference type="EC" id="2.7.7.6" evidence="2 11"/>
<comment type="subunit">
    <text evidence="11">Homodimer. The RNAP catalytic core consists of 2 alpha, 1 beta, 1 beta' and 1 omega subunit. When a sigma factor is associated with the core the holoenzyme is formed, which can initiate transcription.</text>
</comment>
<evidence type="ECO:0000256" key="7">
    <source>
        <dbReference type="ARBA" id="ARBA00023163"/>
    </source>
</evidence>
<reference evidence="13 14" key="1">
    <citation type="submission" date="2018-12" db="EMBL/GenBank/DDBJ databases">
        <title>Flammeovirga pectinis sp. nov., isolated from the gut of the Korean scallop, Patinopecten yessoensis.</title>
        <authorList>
            <person name="Bae J.-W."/>
            <person name="Jeong Y.-S."/>
            <person name="Kang W."/>
        </authorList>
    </citation>
    <scope>NUCLEOTIDE SEQUENCE [LARGE SCALE GENOMIC DNA]</scope>
    <source>
        <strain evidence="13 14">L12M1</strain>
    </source>
</reference>
<dbReference type="InterPro" id="IPR011263">
    <property type="entry name" value="DNA-dir_RNA_pol_RpoA/D/Rpb3"/>
</dbReference>
<feature type="domain" description="DNA-directed RNA polymerase RpoA/D/Rpb3-type" evidence="12">
    <location>
        <begin position="22"/>
        <end position="235"/>
    </location>
</feature>
<dbReference type="EMBL" id="CP034563">
    <property type="protein sequence ID" value="AZQ65494.1"/>
    <property type="molecule type" value="Genomic_DNA"/>
</dbReference>
<dbReference type="GO" id="GO:0005737">
    <property type="term" value="C:cytoplasm"/>
    <property type="evidence" value="ECO:0007669"/>
    <property type="project" value="UniProtKB-ARBA"/>
</dbReference>
<sequence>MSVLSFQKPDKVVMEKTDNSNKGLFEFKPLERGFGATIGNSFRRILLSSLEGYAVVGVKFPNVVQESSKINGVVEEVSEIILNLKQIRIKKAANIEEPSQKISIDFSGKTQLTAGDVAQFTDEYTILNPDLVICNLDGANSLSIELSVQAGRGYLPSKEQLVSDTTDAVGYTPIDAVFTPIKNVDYHVENTRVEQRTDYEKLVITIETDGSVDPQEALQGAANILIQHFAQITDKDITFEMQKRETPEELDPVEIKRRAILETSIADLELSVRAYNSLKAGEVKTLGDLVSLEIRDLMKFRNFGKKTLTELEELLSERDLTFGMDVSKYRLGQD</sequence>
<comment type="similarity">
    <text evidence="1 11">Belongs to the RNA polymerase alpha chain family.</text>
</comment>
<organism evidence="13 14">
    <name type="scientific">Flammeovirga pectinis</name>
    <dbReference type="NCBI Taxonomy" id="2494373"/>
    <lineage>
        <taxon>Bacteria</taxon>
        <taxon>Pseudomonadati</taxon>
        <taxon>Bacteroidota</taxon>
        <taxon>Cytophagia</taxon>
        <taxon>Cytophagales</taxon>
        <taxon>Flammeovirgaceae</taxon>
        <taxon>Flammeovirga</taxon>
    </lineage>
</organism>
<dbReference type="SMART" id="SM00662">
    <property type="entry name" value="RPOLD"/>
    <property type="match status" value="1"/>
</dbReference>
<evidence type="ECO:0000256" key="2">
    <source>
        <dbReference type="ARBA" id="ARBA00012418"/>
    </source>
</evidence>
<keyword evidence="14" id="KW-1185">Reference proteome</keyword>
<dbReference type="InterPro" id="IPR011262">
    <property type="entry name" value="DNA-dir_RNA_pol_insert"/>
</dbReference>
<dbReference type="GO" id="GO:0003677">
    <property type="term" value="F:DNA binding"/>
    <property type="evidence" value="ECO:0007669"/>
    <property type="project" value="UniProtKB-UniRule"/>
</dbReference>
<feature type="region of interest" description="Alpha C-terminal domain (alpha-CTD)" evidence="11">
    <location>
        <begin position="250"/>
        <end position="334"/>
    </location>
</feature>
<dbReference type="Proteomes" id="UP000267268">
    <property type="component" value="Chromosome 2"/>
</dbReference>
<dbReference type="Pfam" id="PF01000">
    <property type="entry name" value="RNA_pol_A_bac"/>
    <property type="match status" value="1"/>
</dbReference>
<evidence type="ECO:0000256" key="5">
    <source>
        <dbReference type="ARBA" id="ARBA00022679"/>
    </source>
</evidence>
<dbReference type="FunFam" id="2.170.120.12:FF:000001">
    <property type="entry name" value="DNA-directed RNA polymerase subunit alpha"/>
    <property type="match status" value="1"/>
</dbReference>
<comment type="domain">
    <text evidence="11">The N-terminal domain is essential for RNAP assembly and basal transcription, whereas the C-terminal domain is involved in interaction with transcriptional regulators and with upstream promoter elements.</text>
</comment>
<evidence type="ECO:0000256" key="8">
    <source>
        <dbReference type="ARBA" id="ARBA00032524"/>
    </source>
</evidence>
<evidence type="ECO:0000313" key="14">
    <source>
        <dbReference type="Proteomes" id="UP000267268"/>
    </source>
</evidence>
<dbReference type="InterPro" id="IPR011260">
    <property type="entry name" value="RNAP_asu_C"/>
</dbReference>
<dbReference type="SUPFAM" id="SSF55257">
    <property type="entry name" value="RBP11-like subunits of RNA polymerase"/>
    <property type="match status" value="1"/>
</dbReference>
<dbReference type="NCBIfam" id="NF003513">
    <property type="entry name" value="PRK05182.1-2"/>
    <property type="match status" value="1"/>
</dbReference>
<dbReference type="GO" id="GO:0003899">
    <property type="term" value="F:DNA-directed RNA polymerase activity"/>
    <property type="evidence" value="ECO:0007669"/>
    <property type="project" value="UniProtKB-UniRule"/>
</dbReference>
<evidence type="ECO:0000256" key="9">
    <source>
        <dbReference type="ARBA" id="ARBA00033070"/>
    </source>
</evidence>
<dbReference type="GO" id="GO:0006351">
    <property type="term" value="P:DNA-templated transcription"/>
    <property type="evidence" value="ECO:0007669"/>
    <property type="project" value="UniProtKB-UniRule"/>
</dbReference>
<keyword evidence="6 11" id="KW-0548">Nucleotidyltransferase</keyword>
<evidence type="ECO:0000259" key="12">
    <source>
        <dbReference type="SMART" id="SM00662"/>
    </source>
</evidence>
<dbReference type="KEGG" id="fll:EI427_25105"/>
<dbReference type="InterPro" id="IPR036603">
    <property type="entry name" value="RBP11-like"/>
</dbReference>
<keyword evidence="7 11" id="KW-0804">Transcription</keyword>
<dbReference type="Gene3D" id="1.10.150.20">
    <property type="entry name" value="5' to 3' exonuclease, C-terminal subdomain"/>
    <property type="match status" value="1"/>
</dbReference>
<dbReference type="NCBIfam" id="NF003519">
    <property type="entry name" value="PRK05182.2-5"/>
    <property type="match status" value="1"/>
</dbReference>
<evidence type="ECO:0000256" key="3">
    <source>
        <dbReference type="ARBA" id="ARBA00015972"/>
    </source>
</evidence>
<proteinExistence type="inferred from homology"/>
<keyword evidence="5 11" id="KW-0808">Transferase</keyword>
<dbReference type="Pfam" id="PF01193">
    <property type="entry name" value="RNA_pol_L"/>
    <property type="match status" value="1"/>
</dbReference>
<protein>
    <recommendedName>
        <fullName evidence="3 11">DNA-directed RNA polymerase subunit alpha</fullName>
        <shortName evidence="11">RNAP subunit alpha</shortName>
        <ecNumber evidence="2 11">2.7.7.6</ecNumber>
    </recommendedName>
    <alternativeName>
        <fullName evidence="9 11">RNA polymerase subunit alpha</fullName>
    </alternativeName>
    <alternativeName>
        <fullName evidence="8 11">Transcriptase subunit alpha</fullName>
    </alternativeName>
</protein>
<evidence type="ECO:0000256" key="1">
    <source>
        <dbReference type="ARBA" id="ARBA00007123"/>
    </source>
</evidence>
<dbReference type="RefSeq" id="WP_126620257.1">
    <property type="nucleotide sequence ID" value="NZ_CP034563.1"/>
</dbReference>
<dbReference type="Gene3D" id="3.30.1360.10">
    <property type="entry name" value="RNA polymerase, RBP11-like subunit"/>
    <property type="match status" value="1"/>
</dbReference>
<dbReference type="OrthoDB" id="9805706at2"/>
<accession>A0A3Q9FQC1</accession>
<dbReference type="SUPFAM" id="SSF47789">
    <property type="entry name" value="C-terminal domain of RNA polymerase alpha subunit"/>
    <property type="match status" value="1"/>
</dbReference>
<dbReference type="HAMAP" id="MF_00059">
    <property type="entry name" value="RNApol_bact_RpoA"/>
    <property type="match status" value="1"/>
</dbReference>
<dbReference type="SUPFAM" id="SSF56553">
    <property type="entry name" value="Insert subdomain of RNA polymerase alpha subunit"/>
    <property type="match status" value="1"/>
</dbReference>
<dbReference type="AlphaFoldDB" id="A0A3Q9FQC1"/>
<dbReference type="CDD" id="cd06928">
    <property type="entry name" value="RNAP_alpha_NTD"/>
    <property type="match status" value="1"/>
</dbReference>
<dbReference type="Pfam" id="PF03118">
    <property type="entry name" value="RNA_pol_A_CTD"/>
    <property type="match status" value="1"/>
</dbReference>
<dbReference type="NCBIfam" id="TIGR02027">
    <property type="entry name" value="rpoA"/>
    <property type="match status" value="1"/>
</dbReference>
<dbReference type="GO" id="GO:0046983">
    <property type="term" value="F:protein dimerization activity"/>
    <property type="evidence" value="ECO:0007669"/>
    <property type="project" value="InterPro"/>
</dbReference>
<comment type="catalytic activity">
    <reaction evidence="10 11">
        <text>RNA(n) + a ribonucleoside 5'-triphosphate = RNA(n+1) + diphosphate</text>
        <dbReference type="Rhea" id="RHEA:21248"/>
        <dbReference type="Rhea" id="RHEA-COMP:14527"/>
        <dbReference type="Rhea" id="RHEA-COMP:17342"/>
        <dbReference type="ChEBI" id="CHEBI:33019"/>
        <dbReference type="ChEBI" id="CHEBI:61557"/>
        <dbReference type="ChEBI" id="CHEBI:140395"/>
        <dbReference type="EC" id="2.7.7.6"/>
    </reaction>
</comment>
<evidence type="ECO:0000256" key="11">
    <source>
        <dbReference type="HAMAP-Rule" id="MF_00059"/>
    </source>
</evidence>
<evidence type="ECO:0000256" key="10">
    <source>
        <dbReference type="ARBA" id="ARBA00048552"/>
    </source>
</evidence>
<keyword evidence="4 11" id="KW-0240">DNA-directed RNA polymerase</keyword>
<gene>
    <name evidence="11" type="primary">rpoA</name>
    <name evidence="13" type="ORF">EI427_25105</name>
</gene>
<name>A0A3Q9FQC1_9BACT</name>